<feature type="chain" id="PRO_5046241364" evidence="1">
    <location>
        <begin position="28"/>
        <end position="142"/>
    </location>
</feature>
<reference evidence="3" key="1">
    <citation type="journal article" date="2019" name="Int. J. Syst. Evol. Microbiol.">
        <title>The Global Catalogue of Microorganisms (GCM) 10K type strain sequencing project: providing services to taxonomists for standard genome sequencing and annotation.</title>
        <authorList>
            <consortium name="The Broad Institute Genomics Platform"/>
            <consortium name="The Broad Institute Genome Sequencing Center for Infectious Disease"/>
            <person name="Wu L."/>
            <person name="Ma J."/>
        </authorList>
    </citation>
    <scope>NUCLEOTIDE SEQUENCE [LARGE SCALE GENOMIC DNA]</scope>
    <source>
        <strain evidence="3">CGMCC 4.7241</strain>
    </source>
</reference>
<sequence length="142" mass="15440">MRKLAWAPVIALVAGLLTFLTPTAASADAIEVRNTGSYDIGAIRWYDGVYNVPGKYDALIPAGRFSGWPTTAGIYVGPGYCVRFRIWLRGTEQNPPGAGDLGEVNFFRADAFNFPNGRHLLFGNSSWDVKALPLSNSGCWNP</sequence>
<keyword evidence="1" id="KW-0732">Signal</keyword>
<accession>A0ABV7Y6T4</accession>
<organism evidence="2 3">
    <name type="scientific">Tenggerimyces flavus</name>
    <dbReference type="NCBI Taxonomy" id="1708749"/>
    <lineage>
        <taxon>Bacteria</taxon>
        <taxon>Bacillati</taxon>
        <taxon>Actinomycetota</taxon>
        <taxon>Actinomycetes</taxon>
        <taxon>Propionibacteriales</taxon>
        <taxon>Nocardioidaceae</taxon>
        <taxon>Tenggerimyces</taxon>
    </lineage>
</organism>
<dbReference type="Proteomes" id="UP001595699">
    <property type="component" value="Unassembled WGS sequence"/>
</dbReference>
<comment type="caution">
    <text evidence="2">The sequence shown here is derived from an EMBL/GenBank/DDBJ whole genome shotgun (WGS) entry which is preliminary data.</text>
</comment>
<evidence type="ECO:0000256" key="1">
    <source>
        <dbReference type="SAM" id="SignalP"/>
    </source>
</evidence>
<dbReference type="RefSeq" id="WP_205117186.1">
    <property type="nucleotide sequence ID" value="NZ_JAFBCM010000001.1"/>
</dbReference>
<proteinExistence type="predicted"/>
<name>A0ABV7Y6T4_9ACTN</name>
<evidence type="ECO:0000313" key="3">
    <source>
        <dbReference type="Proteomes" id="UP001595699"/>
    </source>
</evidence>
<protein>
    <submittedName>
        <fullName evidence="2">Uncharacterized protein</fullName>
    </submittedName>
</protein>
<keyword evidence="3" id="KW-1185">Reference proteome</keyword>
<gene>
    <name evidence="2" type="ORF">ACFOUW_08890</name>
</gene>
<dbReference type="EMBL" id="JBHRZH010000006">
    <property type="protein sequence ID" value="MFC3760955.1"/>
    <property type="molecule type" value="Genomic_DNA"/>
</dbReference>
<evidence type="ECO:0000313" key="2">
    <source>
        <dbReference type="EMBL" id="MFC3760955.1"/>
    </source>
</evidence>
<feature type="signal peptide" evidence="1">
    <location>
        <begin position="1"/>
        <end position="27"/>
    </location>
</feature>